<dbReference type="InterPro" id="IPR044810">
    <property type="entry name" value="WRKY_plant"/>
</dbReference>
<evidence type="ECO:0000259" key="7">
    <source>
        <dbReference type="PROSITE" id="PS50811"/>
    </source>
</evidence>
<comment type="subcellular location">
    <subcellularLocation>
        <location evidence="1">Nucleus</location>
    </subcellularLocation>
</comment>
<feature type="domain" description="WRKY" evidence="7">
    <location>
        <begin position="94"/>
        <end position="164"/>
    </location>
</feature>
<evidence type="ECO:0000313" key="9">
    <source>
        <dbReference type="Proteomes" id="UP001237642"/>
    </source>
</evidence>
<evidence type="ECO:0000313" key="8">
    <source>
        <dbReference type="EMBL" id="KAK1356432.1"/>
    </source>
</evidence>
<proteinExistence type="predicted"/>
<dbReference type="PANTHER" id="PTHR32096">
    <property type="entry name" value="WRKY TRANSCRIPTION FACTOR 30-RELATED-RELATED"/>
    <property type="match status" value="1"/>
</dbReference>
<dbReference type="PROSITE" id="PS50811">
    <property type="entry name" value="WRKY"/>
    <property type="match status" value="1"/>
</dbReference>
<name>A0AAD8M1S9_9APIA</name>
<evidence type="ECO:0000256" key="5">
    <source>
        <dbReference type="ARBA" id="ARBA00023242"/>
    </source>
</evidence>
<keyword evidence="5" id="KW-0539">Nucleus</keyword>
<dbReference type="EMBL" id="JAUIZM010000011">
    <property type="protein sequence ID" value="KAK1356432.1"/>
    <property type="molecule type" value="Genomic_DNA"/>
</dbReference>
<evidence type="ECO:0000256" key="3">
    <source>
        <dbReference type="ARBA" id="ARBA00023125"/>
    </source>
</evidence>
<keyword evidence="9" id="KW-1185">Reference proteome</keyword>
<evidence type="ECO:0000256" key="2">
    <source>
        <dbReference type="ARBA" id="ARBA00023015"/>
    </source>
</evidence>
<dbReference type="AlphaFoldDB" id="A0AAD8M1S9"/>
<dbReference type="Gene3D" id="2.20.25.80">
    <property type="entry name" value="WRKY domain"/>
    <property type="match status" value="1"/>
</dbReference>
<evidence type="ECO:0000256" key="6">
    <source>
        <dbReference type="SAM" id="MobiDB-lite"/>
    </source>
</evidence>
<reference evidence="8" key="2">
    <citation type="submission" date="2023-05" db="EMBL/GenBank/DDBJ databases">
        <authorList>
            <person name="Schelkunov M.I."/>
        </authorList>
    </citation>
    <scope>NUCLEOTIDE SEQUENCE</scope>
    <source>
        <strain evidence="8">Hsosn_3</strain>
        <tissue evidence="8">Leaf</tissue>
    </source>
</reference>
<organism evidence="8 9">
    <name type="scientific">Heracleum sosnowskyi</name>
    <dbReference type="NCBI Taxonomy" id="360622"/>
    <lineage>
        <taxon>Eukaryota</taxon>
        <taxon>Viridiplantae</taxon>
        <taxon>Streptophyta</taxon>
        <taxon>Embryophyta</taxon>
        <taxon>Tracheophyta</taxon>
        <taxon>Spermatophyta</taxon>
        <taxon>Magnoliopsida</taxon>
        <taxon>eudicotyledons</taxon>
        <taxon>Gunneridae</taxon>
        <taxon>Pentapetalae</taxon>
        <taxon>asterids</taxon>
        <taxon>campanulids</taxon>
        <taxon>Apiales</taxon>
        <taxon>Apiaceae</taxon>
        <taxon>Apioideae</taxon>
        <taxon>apioid superclade</taxon>
        <taxon>Tordylieae</taxon>
        <taxon>Tordyliinae</taxon>
        <taxon>Heracleum</taxon>
    </lineage>
</organism>
<reference evidence="8" key="1">
    <citation type="submission" date="2023-02" db="EMBL/GenBank/DDBJ databases">
        <title>Genome of toxic invasive species Heracleum sosnowskyi carries increased number of genes despite the absence of recent whole-genome duplications.</title>
        <authorList>
            <person name="Schelkunov M."/>
            <person name="Shtratnikova V."/>
            <person name="Makarenko M."/>
            <person name="Klepikova A."/>
            <person name="Omelchenko D."/>
            <person name="Novikova G."/>
            <person name="Obukhova E."/>
            <person name="Bogdanov V."/>
            <person name="Penin A."/>
            <person name="Logacheva M."/>
        </authorList>
    </citation>
    <scope>NUCLEOTIDE SEQUENCE</scope>
    <source>
        <strain evidence="8">Hsosn_3</strain>
        <tissue evidence="8">Leaf</tissue>
    </source>
</reference>
<comment type="caution">
    <text evidence="8">The sequence shown here is derived from an EMBL/GenBank/DDBJ whole genome shotgun (WGS) entry which is preliminary data.</text>
</comment>
<evidence type="ECO:0000256" key="1">
    <source>
        <dbReference type="ARBA" id="ARBA00004123"/>
    </source>
</evidence>
<dbReference type="SMART" id="SM00774">
    <property type="entry name" value="WRKY"/>
    <property type="match status" value="1"/>
</dbReference>
<dbReference type="Proteomes" id="UP001237642">
    <property type="component" value="Unassembled WGS sequence"/>
</dbReference>
<dbReference type="SUPFAM" id="SSF118290">
    <property type="entry name" value="WRKY DNA-binding domain"/>
    <property type="match status" value="1"/>
</dbReference>
<keyword evidence="2" id="KW-0805">Transcription regulation</keyword>
<protein>
    <recommendedName>
        <fullName evidence="7">WRKY domain-containing protein</fullName>
    </recommendedName>
</protein>
<dbReference type="GO" id="GO:0003700">
    <property type="term" value="F:DNA-binding transcription factor activity"/>
    <property type="evidence" value="ECO:0007669"/>
    <property type="project" value="InterPro"/>
</dbReference>
<feature type="compositionally biased region" description="Polar residues" evidence="6">
    <location>
        <begin position="1"/>
        <end position="19"/>
    </location>
</feature>
<dbReference type="Pfam" id="PF03106">
    <property type="entry name" value="WRKY"/>
    <property type="match status" value="1"/>
</dbReference>
<dbReference type="GO" id="GO:0000976">
    <property type="term" value="F:transcription cis-regulatory region binding"/>
    <property type="evidence" value="ECO:0007669"/>
    <property type="project" value="TreeGrafter"/>
</dbReference>
<accession>A0AAD8M1S9</accession>
<keyword evidence="4" id="KW-0804">Transcription</keyword>
<evidence type="ECO:0000256" key="4">
    <source>
        <dbReference type="ARBA" id="ARBA00023163"/>
    </source>
</evidence>
<dbReference type="InterPro" id="IPR003657">
    <property type="entry name" value="WRKY_dom"/>
</dbReference>
<feature type="compositionally biased region" description="Polar residues" evidence="6">
    <location>
        <begin position="31"/>
        <end position="41"/>
    </location>
</feature>
<gene>
    <name evidence="8" type="ORF">POM88_049688</name>
</gene>
<dbReference type="InterPro" id="IPR036576">
    <property type="entry name" value="WRKY_dom_sf"/>
</dbReference>
<feature type="region of interest" description="Disordered" evidence="6">
    <location>
        <begin position="1"/>
        <end position="88"/>
    </location>
</feature>
<sequence length="186" mass="21183">MANKDTSINSTRENPSTVVPENGLDLLDATSDMSSLNTHGQLNDIPNHGFSYPDAETKGFTTEKAQGLPKPCPKKTKKPSKSKDKPNEVKKVLSAAEMESDQWVWKQYGTRKLKGIDRPRRYYKCELACLEYEKCEARKKVNESCTHPNAYDVAYIGNHNHSPPTHSSYPIMKRRTRRVKIKIEED</sequence>
<dbReference type="GO" id="GO:0005634">
    <property type="term" value="C:nucleus"/>
    <property type="evidence" value="ECO:0007669"/>
    <property type="project" value="UniProtKB-SubCell"/>
</dbReference>
<dbReference type="PANTHER" id="PTHR32096:SF61">
    <property type="entry name" value="WRKY TRANSCRIPTION FACTOR 22"/>
    <property type="match status" value="1"/>
</dbReference>
<keyword evidence="3" id="KW-0238">DNA-binding</keyword>